<feature type="region of interest" description="Disordered" evidence="1">
    <location>
        <begin position="29"/>
        <end position="49"/>
    </location>
</feature>
<evidence type="ECO:0000313" key="2">
    <source>
        <dbReference type="EMBL" id="OXA62656.1"/>
    </source>
</evidence>
<reference evidence="2 3" key="1">
    <citation type="submission" date="2015-12" db="EMBL/GenBank/DDBJ databases">
        <title>The genome of Folsomia candida.</title>
        <authorList>
            <person name="Faddeeva A."/>
            <person name="Derks M.F."/>
            <person name="Anvar Y."/>
            <person name="Smit S."/>
            <person name="Van Straalen N."/>
            <person name="Roelofs D."/>
        </authorList>
    </citation>
    <scope>NUCLEOTIDE SEQUENCE [LARGE SCALE GENOMIC DNA]</scope>
    <source>
        <strain evidence="2 3">VU population</strain>
        <tissue evidence="2">Whole body</tissue>
    </source>
</reference>
<name>A0A226F149_FOLCA</name>
<keyword evidence="3" id="KW-1185">Reference proteome</keyword>
<sequence length="117" mass="13269">MTCRQMCCRPDKIGDNKPGTLKGRMGQIKSKIRHQKTKQDNITAREEDSVIQQSPFWRMSKQQTTTIKNNNGNTVWQWVVEVKGKVLLPYIFGGTLASSREGSGSTWYGDDSNCKDL</sequence>
<protein>
    <submittedName>
        <fullName evidence="2">Uncharacterized protein</fullName>
    </submittedName>
</protein>
<proteinExistence type="predicted"/>
<gene>
    <name evidence="2" type="ORF">Fcan01_03891</name>
</gene>
<feature type="compositionally biased region" description="Basic and acidic residues" evidence="1">
    <location>
        <begin position="37"/>
        <end position="48"/>
    </location>
</feature>
<comment type="caution">
    <text evidence="2">The sequence shown here is derived from an EMBL/GenBank/DDBJ whole genome shotgun (WGS) entry which is preliminary data.</text>
</comment>
<dbReference type="Proteomes" id="UP000198287">
    <property type="component" value="Unassembled WGS sequence"/>
</dbReference>
<dbReference type="EMBL" id="LNIX01000001">
    <property type="protein sequence ID" value="OXA62656.1"/>
    <property type="molecule type" value="Genomic_DNA"/>
</dbReference>
<accession>A0A226F149</accession>
<dbReference type="AlphaFoldDB" id="A0A226F149"/>
<evidence type="ECO:0000256" key="1">
    <source>
        <dbReference type="SAM" id="MobiDB-lite"/>
    </source>
</evidence>
<organism evidence="2 3">
    <name type="scientific">Folsomia candida</name>
    <name type="common">Springtail</name>
    <dbReference type="NCBI Taxonomy" id="158441"/>
    <lineage>
        <taxon>Eukaryota</taxon>
        <taxon>Metazoa</taxon>
        <taxon>Ecdysozoa</taxon>
        <taxon>Arthropoda</taxon>
        <taxon>Hexapoda</taxon>
        <taxon>Collembola</taxon>
        <taxon>Entomobryomorpha</taxon>
        <taxon>Isotomoidea</taxon>
        <taxon>Isotomidae</taxon>
        <taxon>Proisotominae</taxon>
        <taxon>Folsomia</taxon>
    </lineage>
</organism>
<evidence type="ECO:0000313" key="3">
    <source>
        <dbReference type="Proteomes" id="UP000198287"/>
    </source>
</evidence>